<name>A0A645FW19_9ZZZZ</name>
<evidence type="ECO:0000313" key="1">
    <source>
        <dbReference type="EMBL" id="MPN18718.1"/>
    </source>
</evidence>
<reference evidence="1" key="1">
    <citation type="submission" date="2019-08" db="EMBL/GenBank/DDBJ databases">
        <authorList>
            <person name="Kucharzyk K."/>
            <person name="Murdoch R.W."/>
            <person name="Higgins S."/>
            <person name="Loffler F."/>
        </authorList>
    </citation>
    <scope>NUCLEOTIDE SEQUENCE</scope>
</reference>
<dbReference type="EMBL" id="VSSQ01066117">
    <property type="protein sequence ID" value="MPN18718.1"/>
    <property type="molecule type" value="Genomic_DNA"/>
</dbReference>
<gene>
    <name evidence="1" type="ORF">SDC9_166081</name>
</gene>
<accession>A0A645FW19</accession>
<protein>
    <submittedName>
        <fullName evidence="1">Uncharacterized protein</fullName>
    </submittedName>
</protein>
<comment type="caution">
    <text evidence="1">The sequence shown here is derived from an EMBL/GenBank/DDBJ whole genome shotgun (WGS) entry which is preliminary data.</text>
</comment>
<organism evidence="1">
    <name type="scientific">bioreactor metagenome</name>
    <dbReference type="NCBI Taxonomy" id="1076179"/>
    <lineage>
        <taxon>unclassified sequences</taxon>
        <taxon>metagenomes</taxon>
        <taxon>ecological metagenomes</taxon>
    </lineage>
</organism>
<proteinExistence type="predicted"/>
<sequence length="114" mass="12759">MRQHRLGDPLFQRPAYASELLKIIIGMYVKLIDALIDQFKTGIRAVEVPGASFTAHALIPKLNLRMVSVFKSSDSDAAIGKYVVIRPLFLQDAKGFHGASFAHHVLRNDVSERR</sequence>
<dbReference type="AlphaFoldDB" id="A0A645FW19"/>